<dbReference type="RefSeq" id="WP_256707060.1">
    <property type="nucleotide sequence ID" value="NZ_CP101914.1"/>
</dbReference>
<accession>A0ABY5JPK5</accession>
<reference evidence="1" key="1">
    <citation type="submission" date="2022-07" db="EMBL/GenBank/DDBJ databases">
        <title>FELIX.</title>
        <authorList>
            <person name="Wan K.H."/>
            <person name="Park S."/>
            <person name="Lawrence Q."/>
            <person name="Eichenberger J.P."/>
            <person name="Booth B.W."/>
            <person name="Piaggio A.J."/>
            <person name="Chandler J.C."/>
            <person name="Franklin A.B."/>
            <person name="Celniker S.E."/>
        </authorList>
    </citation>
    <scope>NUCLEOTIDE SEQUENCE</scope>
    <source>
        <strain evidence="1">QA-1986 374</strain>
    </source>
</reference>
<sequence length="116" mass="13342">MTNNIDITTFLRKAKQLISNGKKDFIKRTYDHPSGRKVKWVEALLEIGLTSPNQCWGEVLLLTPNDYVEGPCVDRNRPGDGNVIWVFKKEVNGSLTYIKMKIDKRGCVCLSFHKDW</sequence>
<dbReference type="Proteomes" id="UP001059773">
    <property type="component" value="Chromosome"/>
</dbReference>
<organism evidence="1 2">
    <name type="scientific">Oceanobacillus jeddahense</name>
    <dbReference type="NCBI Taxonomy" id="1462527"/>
    <lineage>
        <taxon>Bacteria</taxon>
        <taxon>Bacillati</taxon>
        <taxon>Bacillota</taxon>
        <taxon>Bacilli</taxon>
        <taxon>Bacillales</taxon>
        <taxon>Bacillaceae</taxon>
        <taxon>Oceanobacillus</taxon>
    </lineage>
</organism>
<gene>
    <name evidence="1" type="ORF">NP439_17075</name>
</gene>
<proteinExistence type="predicted"/>
<name>A0ABY5JPK5_9BACI</name>
<protein>
    <recommendedName>
        <fullName evidence="3">Type II toxin-antitoxin system MqsR family toxin</fullName>
    </recommendedName>
</protein>
<evidence type="ECO:0000313" key="1">
    <source>
        <dbReference type="EMBL" id="UUI01750.1"/>
    </source>
</evidence>
<dbReference type="EMBL" id="CP101914">
    <property type="protein sequence ID" value="UUI01750.1"/>
    <property type="molecule type" value="Genomic_DNA"/>
</dbReference>
<evidence type="ECO:0000313" key="2">
    <source>
        <dbReference type="Proteomes" id="UP001059773"/>
    </source>
</evidence>
<evidence type="ECO:0008006" key="3">
    <source>
        <dbReference type="Google" id="ProtNLM"/>
    </source>
</evidence>
<keyword evidence="2" id="KW-1185">Reference proteome</keyword>